<feature type="compositionally biased region" description="Low complexity" evidence="1">
    <location>
        <begin position="31"/>
        <end position="42"/>
    </location>
</feature>
<sequence>MGPNSQKKTSKQSQNTVRTSTVTAPSTTAQPDASMSSPASSDRATAPVNQNMLLPTSAEQSCSMEVEQTAVTPQTREHAESKSAEVKATSVDEITSILTVAMH</sequence>
<name>A0ABQ9HE51_9NEOP</name>
<organism evidence="2 3">
    <name type="scientific">Dryococelus australis</name>
    <dbReference type="NCBI Taxonomy" id="614101"/>
    <lineage>
        <taxon>Eukaryota</taxon>
        <taxon>Metazoa</taxon>
        <taxon>Ecdysozoa</taxon>
        <taxon>Arthropoda</taxon>
        <taxon>Hexapoda</taxon>
        <taxon>Insecta</taxon>
        <taxon>Pterygota</taxon>
        <taxon>Neoptera</taxon>
        <taxon>Polyneoptera</taxon>
        <taxon>Phasmatodea</taxon>
        <taxon>Verophasmatodea</taxon>
        <taxon>Anareolatae</taxon>
        <taxon>Phasmatidae</taxon>
        <taxon>Eurycanthinae</taxon>
        <taxon>Dryococelus</taxon>
    </lineage>
</organism>
<keyword evidence="3" id="KW-1185">Reference proteome</keyword>
<evidence type="ECO:0000313" key="3">
    <source>
        <dbReference type="Proteomes" id="UP001159363"/>
    </source>
</evidence>
<feature type="compositionally biased region" description="Polar residues" evidence="1">
    <location>
        <begin position="47"/>
        <end position="63"/>
    </location>
</feature>
<gene>
    <name evidence="2" type="ORF">PR048_014407</name>
</gene>
<reference evidence="2 3" key="1">
    <citation type="submission" date="2023-02" db="EMBL/GenBank/DDBJ databases">
        <title>LHISI_Scaffold_Assembly.</title>
        <authorList>
            <person name="Stuart O.P."/>
            <person name="Cleave R."/>
            <person name="Magrath M.J.L."/>
            <person name="Mikheyev A.S."/>
        </authorList>
    </citation>
    <scope>NUCLEOTIDE SEQUENCE [LARGE SCALE GENOMIC DNA]</scope>
    <source>
        <strain evidence="2">Daus_M_001</strain>
        <tissue evidence="2">Leg muscle</tissue>
    </source>
</reference>
<evidence type="ECO:0000256" key="1">
    <source>
        <dbReference type="SAM" id="MobiDB-lite"/>
    </source>
</evidence>
<proteinExistence type="predicted"/>
<dbReference type="EMBL" id="JARBHB010000005">
    <property type="protein sequence ID" value="KAJ8882596.1"/>
    <property type="molecule type" value="Genomic_DNA"/>
</dbReference>
<protein>
    <submittedName>
        <fullName evidence="2">Uncharacterized protein</fullName>
    </submittedName>
</protein>
<feature type="compositionally biased region" description="Polar residues" evidence="1">
    <location>
        <begin position="1"/>
        <end position="30"/>
    </location>
</feature>
<evidence type="ECO:0000313" key="2">
    <source>
        <dbReference type="EMBL" id="KAJ8882596.1"/>
    </source>
</evidence>
<accession>A0ABQ9HE51</accession>
<feature type="compositionally biased region" description="Basic and acidic residues" evidence="1">
    <location>
        <begin position="75"/>
        <end position="85"/>
    </location>
</feature>
<feature type="region of interest" description="Disordered" evidence="1">
    <location>
        <begin position="1"/>
        <end position="88"/>
    </location>
</feature>
<dbReference type="Proteomes" id="UP001159363">
    <property type="component" value="Chromosome 4"/>
</dbReference>
<comment type="caution">
    <text evidence="2">The sequence shown here is derived from an EMBL/GenBank/DDBJ whole genome shotgun (WGS) entry which is preliminary data.</text>
</comment>